<dbReference type="PANTHER" id="PTHR34980">
    <property type="entry name" value="INNER MEMBRANE PROTEIN-RELATED-RELATED"/>
    <property type="match status" value="1"/>
</dbReference>
<evidence type="ECO:0000256" key="1">
    <source>
        <dbReference type="SAM" id="Phobius"/>
    </source>
</evidence>
<dbReference type="AlphaFoldDB" id="A0A1G2E087"/>
<dbReference type="InterPro" id="IPR008523">
    <property type="entry name" value="DUF805"/>
</dbReference>
<dbReference type="PANTHER" id="PTHR34980:SF2">
    <property type="entry name" value="INNER MEMBRANE PROTEIN YHAH-RELATED"/>
    <property type="match status" value="1"/>
</dbReference>
<evidence type="ECO:0008006" key="4">
    <source>
        <dbReference type="Google" id="ProtNLM"/>
    </source>
</evidence>
<evidence type="ECO:0000313" key="2">
    <source>
        <dbReference type="EMBL" id="OGZ19135.1"/>
    </source>
</evidence>
<dbReference type="EMBL" id="MHLU01000067">
    <property type="protein sequence ID" value="OGZ19135.1"/>
    <property type="molecule type" value="Genomic_DNA"/>
</dbReference>
<comment type="caution">
    <text evidence="2">The sequence shown here is derived from an EMBL/GenBank/DDBJ whole genome shotgun (WGS) entry which is preliminary data.</text>
</comment>
<keyword evidence="1" id="KW-0472">Membrane</keyword>
<protein>
    <recommendedName>
        <fullName evidence="4">DUF805 domain-containing protein</fullName>
    </recommendedName>
</protein>
<dbReference type="Proteomes" id="UP000178106">
    <property type="component" value="Unassembled WGS sequence"/>
</dbReference>
<keyword evidence="1" id="KW-0812">Transmembrane</keyword>
<feature type="transmembrane region" description="Helical" evidence="1">
    <location>
        <begin position="63"/>
        <end position="82"/>
    </location>
</feature>
<name>A0A1G2E087_9BACT</name>
<organism evidence="2 3">
    <name type="scientific">Candidatus Lloydbacteria bacterium RIFOXYC12_FULL_46_25</name>
    <dbReference type="NCBI Taxonomy" id="1798670"/>
    <lineage>
        <taxon>Bacteria</taxon>
        <taxon>Candidatus Lloydiibacteriota</taxon>
    </lineage>
</organism>
<reference evidence="2 3" key="1">
    <citation type="journal article" date="2016" name="Nat. Commun.">
        <title>Thousands of microbial genomes shed light on interconnected biogeochemical processes in an aquifer system.</title>
        <authorList>
            <person name="Anantharaman K."/>
            <person name="Brown C.T."/>
            <person name="Hug L.A."/>
            <person name="Sharon I."/>
            <person name="Castelle C.J."/>
            <person name="Probst A.J."/>
            <person name="Thomas B.C."/>
            <person name="Singh A."/>
            <person name="Wilkins M.J."/>
            <person name="Karaoz U."/>
            <person name="Brodie E.L."/>
            <person name="Williams K.H."/>
            <person name="Hubbard S.S."/>
            <person name="Banfield J.F."/>
        </authorList>
    </citation>
    <scope>NUCLEOTIDE SEQUENCE [LARGE SCALE GENOMIC DNA]</scope>
</reference>
<keyword evidence="1" id="KW-1133">Transmembrane helix</keyword>
<feature type="transmembrane region" description="Helical" evidence="1">
    <location>
        <begin position="102"/>
        <end position="125"/>
    </location>
</feature>
<dbReference type="Pfam" id="PF05656">
    <property type="entry name" value="DUF805"/>
    <property type="match status" value="1"/>
</dbReference>
<proteinExistence type="predicted"/>
<gene>
    <name evidence="2" type="ORF">A2494_00670</name>
</gene>
<sequence length="195" mass="20840">MINPQIAKYINDERARGVIDADIKKALIEKGWQENDVENAFKAQVAIAHVGGLFKGRLDKGNFLKIALAAIALQFLFMFFGAGSMMGMMPGYGSSLFGGTNLGIAIIGLLVMVVMGLVVAVYELGATVRRLHDLGQTGWYALGLALVGMVPFIGWIISIGALIYLSITPGDPAENTYGGVPNPHVTLWQAIKGSE</sequence>
<dbReference type="GO" id="GO:0005886">
    <property type="term" value="C:plasma membrane"/>
    <property type="evidence" value="ECO:0007669"/>
    <property type="project" value="TreeGrafter"/>
</dbReference>
<accession>A0A1G2E087</accession>
<feature type="transmembrane region" description="Helical" evidence="1">
    <location>
        <begin position="137"/>
        <end position="167"/>
    </location>
</feature>
<evidence type="ECO:0000313" key="3">
    <source>
        <dbReference type="Proteomes" id="UP000178106"/>
    </source>
</evidence>